<sequence length="80" mass="9346">MRTGLLLLERQERDRQFELEKIKLLASLRKDKIVAERLTFEAQHSSEALCKKMVENAFSVTDNVDSEQPVTEKRQGYHDP</sequence>
<dbReference type="EMBL" id="BGPR01001193">
    <property type="protein sequence ID" value="GBM47801.1"/>
    <property type="molecule type" value="Genomic_DNA"/>
</dbReference>
<proteinExistence type="predicted"/>
<evidence type="ECO:0000313" key="2">
    <source>
        <dbReference type="Proteomes" id="UP000499080"/>
    </source>
</evidence>
<keyword evidence="2" id="KW-1185">Reference proteome</keyword>
<protein>
    <submittedName>
        <fullName evidence="1">Uncharacterized protein</fullName>
    </submittedName>
</protein>
<name>A0A4Y2G358_ARAVE</name>
<evidence type="ECO:0000313" key="1">
    <source>
        <dbReference type="EMBL" id="GBM47801.1"/>
    </source>
</evidence>
<gene>
    <name evidence="1" type="ORF">AVEN_260080_1</name>
</gene>
<accession>A0A4Y2G358</accession>
<reference evidence="1 2" key="1">
    <citation type="journal article" date="2019" name="Sci. Rep.">
        <title>Orb-weaving spider Araneus ventricosus genome elucidates the spidroin gene catalogue.</title>
        <authorList>
            <person name="Kono N."/>
            <person name="Nakamura H."/>
            <person name="Ohtoshi R."/>
            <person name="Moran D.A.P."/>
            <person name="Shinohara A."/>
            <person name="Yoshida Y."/>
            <person name="Fujiwara M."/>
            <person name="Mori M."/>
            <person name="Tomita M."/>
            <person name="Arakawa K."/>
        </authorList>
    </citation>
    <scope>NUCLEOTIDE SEQUENCE [LARGE SCALE GENOMIC DNA]</scope>
</reference>
<organism evidence="1 2">
    <name type="scientific">Araneus ventricosus</name>
    <name type="common">Orbweaver spider</name>
    <name type="synonym">Epeira ventricosa</name>
    <dbReference type="NCBI Taxonomy" id="182803"/>
    <lineage>
        <taxon>Eukaryota</taxon>
        <taxon>Metazoa</taxon>
        <taxon>Ecdysozoa</taxon>
        <taxon>Arthropoda</taxon>
        <taxon>Chelicerata</taxon>
        <taxon>Arachnida</taxon>
        <taxon>Araneae</taxon>
        <taxon>Araneomorphae</taxon>
        <taxon>Entelegynae</taxon>
        <taxon>Araneoidea</taxon>
        <taxon>Araneidae</taxon>
        <taxon>Araneus</taxon>
    </lineage>
</organism>
<comment type="caution">
    <text evidence="1">The sequence shown here is derived from an EMBL/GenBank/DDBJ whole genome shotgun (WGS) entry which is preliminary data.</text>
</comment>
<dbReference type="Proteomes" id="UP000499080">
    <property type="component" value="Unassembled WGS sequence"/>
</dbReference>
<dbReference type="AlphaFoldDB" id="A0A4Y2G358"/>